<dbReference type="Proteomes" id="UP000054538">
    <property type="component" value="Unassembled WGS sequence"/>
</dbReference>
<dbReference type="AlphaFoldDB" id="A0A0D0CAA2"/>
<dbReference type="InParanoid" id="A0A0D0CAA2"/>
<gene>
    <name evidence="1" type="ORF">PAXRUDRAFT_21944</name>
</gene>
<keyword evidence="2" id="KW-1185">Reference proteome</keyword>
<evidence type="ECO:0000313" key="1">
    <source>
        <dbReference type="EMBL" id="KIK72473.1"/>
    </source>
</evidence>
<dbReference type="EMBL" id="KN830788">
    <property type="protein sequence ID" value="KIK72473.1"/>
    <property type="molecule type" value="Genomic_DNA"/>
</dbReference>
<proteinExistence type="predicted"/>
<accession>A0A0D0CAA2</accession>
<dbReference type="HOGENOM" id="CLU_174203_0_0_1"/>
<organism evidence="1 2">
    <name type="scientific">Paxillus rubicundulus Ve08.2h10</name>
    <dbReference type="NCBI Taxonomy" id="930991"/>
    <lineage>
        <taxon>Eukaryota</taxon>
        <taxon>Fungi</taxon>
        <taxon>Dikarya</taxon>
        <taxon>Basidiomycota</taxon>
        <taxon>Agaricomycotina</taxon>
        <taxon>Agaricomycetes</taxon>
        <taxon>Agaricomycetidae</taxon>
        <taxon>Boletales</taxon>
        <taxon>Paxilineae</taxon>
        <taxon>Paxillaceae</taxon>
        <taxon>Paxillus</taxon>
    </lineage>
</organism>
<reference evidence="1 2" key="1">
    <citation type="submission" date="2014-04" db="EMBL/GenBank/DDBJ databases">
        <authorList>
            <consortium name="DOE Joint Genome Institute"/>
            <person name="Kuo A."/>
            <person name="Kohler A."/>
            <person name="Jargeat P."/>
            <person name="Nagy L.G."/>
            <person name="Floudas D."/>
            <person name="Copeland A."/>
            <person name="Barry K.W."/>
            <person name="Cichocki N."/>
            <person name="Veneault-Fourrey C."/>
            <person name="LaButti K."/>
            <person name="Lindquist E.A."/>
            <person name="Lipzen A."/>
            <person name="Lundell T."/>
            <person name="Morin E."/>
            <person name="Murat C."/>
            <person name="Sun H."/>
            <person name="Tunlid A."/>
            <person name="Henrissat B."/>
            <person name="Grigoriev I.V."/>
            <person name="Hibbett D.S."/>
            <person name="Martin F."/>
            <person name="Nordberg H.P."/>
            <person name="Cantor M.N."/>
            <person name="Hua S.X."/>
        </authorList>
    </citation>
    <scope>NUCLEOTIDE SEQUENCE [LARGE SCALE GENOMIC DNA]</scope>
    <source>
        <strain evidence="1 2">Ve08.2h10</strain>
    </source>
</reference>
<sequence length="89" mass="9997">MAAATGNLLNSCTFHPVTFLNTIKDLVKNITVMEGQAFATLSKSHLFTAGGHMLFRFFKEFKVDPQMLGDYSHVHDGTKCFHISYLEQV</sequence>
<name>A0A0D0CAA2_9AGAM</name>
<reference evidence="2" key="2">
    <citation type="submission" date="2015-01" db="EMBL/GenBank/DDBJ databases">
        <title>Evolutionary Origins and Diversification of the Mycorrhizal Mutualists.</title>
        <authorList>
            <consortium name="DOE Joint Genome Institute"/>
            <consortium name="Mycorrhizal Genomics Consortium"/>
            <person name="Kohler A."/>
            <person name="Kuo A."/>
            <person name="Nagy L.G."/>
            <person name="Floudas D."/>
            <person name="Copeland A."/>
            <person name="Barry K.W."/>
            <person name="Cichocki N."/>
            <person name="Veneault-Fourrey C."/>
            <person name="LaButti K."/>
            <person name="Lindquist E.A."/>
            <person name="Lipzen A."/>
            <person name="Lundell T."/>
            <person name="Morin E."/>
            <person name="Murat C."/>
            <person name="Riley R."/>
            <person name="Ohm R."/>
            <person name="Sun H."/>
            <person name="Tunlid A."/>
            <person name="Henrissat B."/>
            <person name="Grigoriev I.V."/>
            <person name="Hibbett D.S."/>
            <person name="Martin F."/>
        </authorList>
    </citation>
    <scope>NUCLEOTIDE SEQUENCE [LARGE SCALE GENOMIC DNA]</scope>
    <source>
        <strain evidence="2">Ve08.2h10</strain>
    </source>
</reference>
<protein>
    <submittedName>
        <fullName evidence="1">Uncharacterized protein</fullName>
    </submittedName>
</protein>
<evidence type="ECO:0000313" key="2">
    <source>
        <dbReference type="Proteomes" id="UP000054538"/>
    </source>
</evidence>